<dbReference type="InterPro" id="IPR001173">
    <property type="entry name" value="Glyco_trans_2-like"/>
</dbReference>
<dbReference type="Gene3D" id="3.90.550.10">
    <property type="entry name" value="Spore Coat Polysaccharide Biosynthesis Protein SpsA, Chain A"/>
    <property type="match status" value="1"/>
</dbReference>
<dbReference type="SUPFAM" id="SSF53448">
    <property type="entry name" value="Nucleotide-diphospho-sugar transferases"/>
    <property type="match status" value="1"/>
</dbReference>
<dbReference type="InterPro" id="IPR058718">
    <property type="entry name" value="Agl6_TM_C"/>
</dbReference>
<proteinExistence type="predicted"/>
<dbReference type="GO" id="GO:0099621">
    <property type="term" value="F:undecaprenyl-phosphate 4-deoxy-4-formamido-L-arabinose transferase activity"/>
    <property type="evidence" value="ECO:0007669"/>
    <property type="project" value="UniProtKB-EC"/>
</dbReference>
<gene>
    <name evidence="4" type="primary">arnC</name>
    <name evidence="4" type="ORF">DIMBOPOO_00015</name>
</gene>
<feature type="transmembrane region" description="Helical" evidence="1">
    <location>
        <begin position="346"/>
        <end position="370"/>
    </location>
</feature>
<feature type="transmembrane region" description="Helical" evidence="1">
    <location>
        <begin position="261"/>
        <end position="281"/>
    </location>
</feature>
<dbReference type="AlphaFoldDB" id="A0A7G9Z259"/>
<dbReference type="EC" id="2.4.2.53" evidence="4"/>
<dbReference type="PANTHER" id="PTHR48090">
    <property type="entry name" value="UNDECAPRENYL-PHOSPHATE 4-DEOXY-4-FORMAMIDO-L-ARABINOSE TRANSFERASE-RELATED"/>
    <property type="match status" value="1"/>
</dbReference>
<feature type="transmembrane region" description="Helical" evidence="1">
    <location>
        <begin position="310"/>
        <end position="334"/>
    </location>
</feature>
<feature type="transmembrane region" description="Helical" evidence="1">
    <location>
        <begin position="228"/>
        <end position="249"/>
    </location>
</feature>
<keyword evidence="4" id="KW-0808">Transferase</keyword>
<evidence type="ECO:0000259" key="3">
    <source>
        <dbReference type="Pfam" id="PF26629"/>
    </source>
</evidence>
<organism evidence="4">
    <name type="scientific">Candidatus Methanophaga sp. ANME-1 ERB7</name>
    <dbReference type="NCBI Taxonomy" id="2759913"/>
    <lineage>
        <taxon>Archaea</taxon>
        <taxon>Methanobacteriati</taxon>
        <taxon>Methanobacteriota</taxon>
        <taxon>Stenosarchaea group</taxon>
        <taxon>Methanomicrobia</taxon>
        <taxon>Candidatus Methanophagales</taxon>
        <taxon>Candidatus Methanophagaceae</taxon>
        <taxon>Candidatus Methanophaga</taxon>
    </lineage>
</organism>
<protein>
    <submittedName>
        <fullName evidence="4">Undecaprenyl-phosphate 4-deoxy-4-formamido-L-arabinose transferase</fullName>
        <ecNumber evidence="4">2.4.2.53</ecNumber>
    </submittedName>
</protein>
<name>A0A7G9Z259_9EURY</name>
<sequence>MPKVSVVMPSLDEEATVGLCIEKIKKVFDEKQIDGEIILADNSTDKTPEIARALGAKVITPNKRGYGNAYLAGLSHAKGDFIVIADADGTYDLSEMWQFLEPLINGEADFVMGDRLGGKIEKGAMPKLHQYIGNPLLTAILNRLFKIKISDTHCGMRSFTKTAYEKMGLKTGGMEFASEMIVEAARKNMRIKEVTITYYPRSAPSKLHSFSDGWRHLRFMMLYKPVPFLFVPGTLVFLLGLLLSLTILLHGDSGTSRMHSIIFSSILVIIGVQTIATGIYVKAYAAVQGLCEKEGFIKKLLDYHSLEKELVLGIALLFVGLLIGVNVVLTWMSVGFGSLSEVNNAVMAMVLAAIGIQLIFTAIFLSVLLLEKGETESKDVIT</sequence>
<dbReference type="InterPro" id="IPR050256">
    <property type="entry name" value="Glycosyltransferase_2"/>
</dbReference>
<keyword evidence="1" id="KW-1133">Transmembrane helix</keyword>
<accession>A0A7G9Z259</accession>
<dbReference type="PANTHER" id="PTHR48090:SF7">
    <property type="entry name" value="RFBJ PROTEIN"/>
    <property type="match status" value="1"/>
</dbReference>
<keyword evidence="4" id="KW-0328">Glycosyltransferase</keyword>
<evidence type="ECO:0000256" key="1">
    <source>
        <dbReference type="SAM" id="Phobius"/>
    </source>
</evidence>
<evidence type="ECO:0000259" key="2">
    <source>
        <dbReference type="Pfam" id="PF00535"/>
    </source>
</evidence>
<dbReference type="EMBL" id="MT631576">
    <property type="protein sequence ID" value="QNO54343.1"/>
    <property type="molecule type" value="Genomic_DNA"/>
</dbReference>
<dbReference type="Pfam" id="PF26629">
    <property type="entry name" value="GT2_TM_C"/>
    <property type="match status" value="1"/>
</dbReference>
<dbReference type="FunFam" id="3.90.550.10:FF:000129">
    <property type="entry name" value="Glycosyltransferase family 2 protein"/>
    <property type="match status" value="1"/>
</dbReference>
<keyword evidence="1" id="KW-0812">Transmembrane</keyword>
<evidence type="ECO:0000313" key="4">
    <source>
        <dbReference type="EMBL" id="QNO54343.1"/>
    </source>
</evidence>
<dbReference type="CDD" id="cd04179">
    <property type="entry name" value="DPM_DPG-synthase_like"/>
    <property type="match status" value="1"/>
</dbReference>
<feature type="domain" description="Low-salt glycan biosynthesis hexosyltransferase Agl6 C-terminal transmembrane region" evidence="3">
    <location>
        <begin position="280"/>
        <end position="368"/>
    </location>
</feature>
<dbReference type="InterPro" id="IPR029044">
    <property type="entry name" value="Nucleotide-diphossugar_trans"/>
</dbReference>
<dbReference type="Pfam" id="PF00535">
    <property type="entry name" value="Glycos_transf_2"/>
    <property type="match status" value="1"/>
</dbReference>
<reference evidence="4" key="1">
    <citation type="submission" date="2020-06" db="EMBL/GenBank/DDBJ databases">
        <title>Unique genomic features of the anaerobic methanotrophic archaea.</title>
        <authorList>
            <person name="Chadwick G.L."/>
            <person name="Skennerton C.T."/>
            <person name="Laso-Perez R."/>
            <person name="Leu A.O."/>
            <person name="Speth D.R."/>
            <person name="Yu H."/>
            <person name="Morgan-Lang C."/>
            <person name="Hatzenpichler R."/>
            <person name="Goudeau D."/>
            <person name="Malmstrom R."/>
            <person name="Brazelton W.J."/>
            <person name="Woyke T."/>
            <person name="Hallam S.J."/>
            <person name="Tyson G.W."/>
            <person name="Wegener G."/>
            <person name="Boetius A."/>
            <person name="Orphan V."/>
        </authorList>
    </citation>
    <scope>NUCLEOTIDE SEQUENCE</scope>
</reference>
<feature type="domain" description="Glycosyltransferase 2-like" evidence="2">
    <location>
        <begin position="5"/>
        <end position="167"/>
    </location>
</feature>
<keyword evidence="1" id="KW-0472">Membrane</keyword>